<sequence>MDVNVQTNIKQSEINGLYQEVESLKKQRIQLKENIDKKTDKIISHILKHGNVLAYKDNVPHVLTVKNGKTKKFDKSALANDLDVTIKELDLIGIAELVEENRVTAQKLKDYEYDEPTQKLKARKAKKSDIELILGGPR</sequence>
<gene>
    <name evidence="2" type="ORF">DCC39_14405</name>
</gene>
<keyword evidence="3" id="KW-1185">Reference proteome</keyword>
<accession>A0A2U1JUX7</accession>
<comment type="caution">
    <text evidence="2">The sequence shown here is derived from an EMBL/GenBank/DDBJ whole genome shotgun (WGS) entry which is preliminary data.</text>
</comment>
<dbReference type="AlphaFoldDB" id="A0A2U1JUX7"/>
<name>A0A2U1JUX7_9BACI</name>
<keyword evidence="1" id="KW-0175">Coiled coil</keyword>
<protein>
    <submittedName>
        <fullName evidence="2">Uncharacterized protein</fullName>
    </submittedName>
</protein>
<dbReference type="OrthoDB" id="2968515at2"/>
<feature type="coiled-coil region" evidence="1">
    <location>
        <begin position="14"/>
        <end position="41"/>
    </location>
</feature>
<dbReference type="EMBL" id="QCZG01000035">
    <property type="protein sequence ID" value="PWA08628.1"/>
    <property type="molecule type" value="Genomic_DNA"/>
</dbReference>
<reference evidence="2 3" key="1">
    <citation type="submission" date="2018-04" db="EMBL/GenBank/DDBJ databases">
        <title>Camelliibacillus theae gen. nov., sp. nov., isolated from Pu'er tea.</title>
        <authorList>
            <person name="Niu L."/>
        </authorList>
    </citation>
    <scope>NUCLEOTIDE SEQUENCE [LARGE SCALE GENOMIC DNA]</scope>
    <source>
        <strain evidence="2 3">T8</strain>
    </source>
</reference>
<evidence type="ECO:0000313" key="2">
    <source>
        <dbReference type="EMBL" id="PWA08628.1"/>
    </source>
</evidence>
<dbReference type="RefSeq" id="WP_116555601.1">
    <property type="nucleotide sequence ID" value="NZ_QCZG01000035.1"/>
</dbReference>
<proteinExistence type="predicted"/>
<evidence type="ECO:0000313" key="3">
    <source>
        <dbReference type="Proteomes" id="UP000245998"/>
    </source>
</evidence>
<dbReference type="Proteomes" id="UP000245998">
    <property type="component" value="Unassembled WGS sequence"/>
</dbReference>
<organism evidence="2 3">
    <name type="scientific">Pueribacillus theae</name>
    <dbReference type="NCBI Taxonomy" id="2171751"/>
    <lineage>
        <taxon>Bacteria</taxon>
        <taxon>Bacillati</taxon>
        <taxon>Bacillota</taxon>
        <taxon>Bacilli</taxon>
        <taxon>Bacillales</taxon>
        <taxon>Bacillaceae</taxon>
        <taxon>Pueribacillus</taxon>
    </lineage>
</organism>
<evidence type="ECO:0000256" key="1">
    <source>
        <dbReference type="SAM" id="Coils"/>
    </source>
</evidence>